<protein>
    <submittedName>
        <fullName evidence="2">Uncharacterized protein</fullName>
    </submittedName>
</protein>
<accession>A0A1H6GR06</accession>
<name>A0A1H6GR06_MAGFU</name>
<keyword evidence="3" id="KW-1185">Reference proteome</keyword>
<evidence type="ECO:0000313" key="2">
    <source>
        <dbReference type="EMBL" id="SEH25741.1"/>
    </source>
</evidence>
<dbReference type="RefSeq" id="WP_170834495.1">
    <property type="nucleotide sequence ID" value="NZ_FNWO01000001.1"/>
</dbReference>
<evidence type="ECO:0000313" key="3">
    <source>
        <dbReference type="Proteomes" id="UP000182983"/>
    </source>
</evidence>
<organism evidence="2 3">
    <name type="scientific">Magnetospirillum fulvum</name>
    <name type="common">Rhodospirillum fulvum</name>
    <dbReference type="NCBI Taxonomy" id="1082"/>
    <lineage>
        <taxon>Bacteria</taxon>
        <taxon>Pseudomonadati</taxon>
        <taxon>Pseudomonadota</taxon>
        <taxon>Alphaproteobacteria</taxon>
        <taxon>Rhodospirillales</taxon>
        <taxon>Rhodospirillaceae</taxon>
        <taxon>Magnetospirillum</taxon>
    </lineage>
</organism>
<evidence type="ECO:0000256" key="1">
    <source>
        <dbReference type="SAM" id="MobiDB-lite"/>
    </source>
</evidence>
<sequence>MSPPADRHARQAEALRANLARRKAQSRARADEPLPPPPESETPPETGADKSAPPPE</sequence>
<proteinExistence type="predicted"/>
<gene>
    <name evidence="2" type="ORF">SAMN04244559_00288</name>
</gene>
<dbReference type="EMBL" id="FNWO01000001">
    <property type="protein sequence ID" value="SEH25741.1"/>
    <property type="molecule type" value="Genomic_DNA"/>
</dbReference>
<reference evidence="3" key="1">
    <citation type="submission" date="2016-10" db="EMBL/GenBank/DDBJ databases">
        <authorList>
            <person name="Varghese N."/>
            <person name="Submissions S."/>
        </authorList>
    </citation>
    <scope>NUCLEOTIDE SEQUENCE [LARGE SCALE GENOMIC DNA]</scope>
    <source>
        <strain evidence="3">DSM 13234</strain>
    </source>
</reference>
<feature type="region of interest" description="Disordered" evidence="1">
    <location>
        <begin position="19"/>
        <end position="56"/>
    </location>
</feature>
<dbReference type="Proteomes" id="UP000182983">
    <property type="component" value="Unassembled WGS sequence"/>
</dbReference>
<dbReference type="AlphaFoldDB" id="A0A1H6GR06"/>